<gene>
    <name evidence="5" type="primary">RPLM</name>
    <name evidence="5" type="ORF">TSPGSL018_14255</name>
</gene>
<evidence type="ECO:0000256" key="2">
    <source>
        <dbReference type="ARBA" id="ARBA00022980"/>
    </source>
</evidence>
<dbReference type="GO" id="GO:0017148">
    <property type="term" value="P:negative regulation of translation"/>
    <property type="evidence" value="ECO:0007669"/>
    <property type="project" value="TreeGrafter"/>
</dbReference>
<dbReference type="InterPro" id="IPR005822">
    <property type="entry name" value="Ribosomal_uL13"/>
</dbReference>
<protein>
    <submittedName>
        <fullName evidence="5">Large subunit ribosomal protein L13</fullName>
    </submittedName>
</protein>
<dbReference type="GO" id="GO:0003735">
    <property type="term" value="F:structural constituent of ribosome"/>
    <property type="evidence" value="ECO:0007669"/>
    <property type="project" value="InterPro"/>
</dbReference>
<proteinExistence type="inferred from homology"/>
<keyword evidence="4" id="KW-0175">Coiled coil</keyword>
<dbReference type="GO" id="GO:0005762">
    <property type="term" value="C:mitochondrial large ribosomal subunit"/>
    <property type="evidence" value="ECO:0007669"/>
    <property type="project" value="TreeGrafter"/>
</dbReference>
<dbReference type="PANTHER" id="PTHR11545">
    <property type="entry name" value="RIBOSOMAL PROTEIN L13"/>
    <property type="match status" value="1"/>
</dbReference>
<dbReference type="AlphaFoldDB" id="A0A061R6R1"/>
<reference evidence="5" key="1">
    <citation type="submission" date="2014-05" db="EMBL/GenBank/DDBJ databases">
        <title>The transcriptome of the halophilic microalga Tetraselmis sp. GSL018 isolated from the Great Salt Lake, Utah.</title>
        <authorList>
            <person name="Jinkerson R.E."/>
            <person name="D'Adamo S."/>
            <person name="Posewitz M.C."/>
        </authorList>
    </citation>
    <scope>NUCLEOTIDE SEQUENCE</scope>
    <source>
        <strain evidence="5">GSL018</strain>
    </source>
</reference>
<name>A0A061R6R1_9CHLO</name>
<dbReference type="GO" id="GO:0006412">
    <property type="term" value="P:translation"/>
    <property type="evidence" value="ECO:0007669"/>
    <property type="project" value="InterPro"/>
</dbReference>
<keyword evidence="2 5" id="KW-0689">Ribosomal protein</keyword>
<dbReference type="InterPro" id="IPR005823">
    <property type="entry name" value="Ribosomal_uL13_bac-type"/>
</dbReference>
<dbReference type="InterPro" id="IPR036899">
    <property type="entry name" value="Ribosomal_uL13_sf"/>
</dbReference>
<evidence type="ECO:0000256" key="1">
    <source>
        <dbReference type="ARBA" id="ARBA00006227"/>
    </source>
</evidence>
<organism evidence="5">
    <name type="scientific">Tetraselmis sp. GSL018</name>
    <dbReference type="NCBI Taxonomy" id="582737"/>
    <lineage>
        <taxon>Eukaryota</taxon>
        <taxon>Viridiplantae</taxon>
        <taxon>Chlorophyta</taxon>
        <taxon>core chlorophytes</taxon>
        <taxon>Chlorodendrophyceae</taxon>
        <taxon>Chlorodendrales</taxon>
        <taxon>Chlorodendraceae</taxon>
        <taxon>Tetraselmis</taxon>
    </lineage>
</organism>
<dbReference type="GO" id="GO:0003729">
    <property type="term" value="F:mRNA binding"/>
    <property type="evidence" value="ECO:0007669"/>
    <property type="project" value="TreeGrafter"/>
</dbReference>
<dbReference type="EMBL" id="GBEZ01020477">
    <property type="protein sequence ID" value="JAC66201.1"/>
    <property type="molecule type" value="Transcribed_RNA"/>
</dbReference>
<dbReference type="CDD" id="cd00392">
    <property type="entry name" value="Ribosomal_L13"/>
    <property type="match status" value="1"/>
</dbReference>
<dbReference type="SUPFAM" id="SSF52161">
    <property type="entry name" value="Ribosomal protein L13"/>
    <property type="match status" value="1"/>
</dbReference>
<sequence>MAEILRNVQLHETARFRIIDAKGQVVGRLASQIATSLMGKDKPTWRPHVDCGDVVVVVNSRHVELTRNKWDQKTYKWHTGYMGGLKERKAKDEHSRDPTSVLRKAVLRMLPKTRLQKKWARKLRIFPDEQHEFSGKVDLVPLEMPPRNLRFNWRKHAVGELPEGHEPVNPEVYWRKRNLFLNHIARQEAQVAMMERRLKRLAAEEERLAAEEERRPTTE</sequence>
<accession>A0A061R6R1</accession>
<evidence type="ECO:0000256" key="3">
    <source>
        <dbReference type="ARBA" id="ARBA00023274"/>
    </source>
</evidence>
<comment type="similarity">
    <text evidence="1">Belongs to the universal ribosomal protein uL13 family.</text>
</comment>
<keyword evidence="3" id="KW-0687">Ribonucleoprotein</keyword>
<evidence type="ECO:0000313" key="5">
    <source>
        <dbReference type="EMBL" id="JAC66201.1"/>
    </source>
</evidence>
<dbReference type="NCBIfam" id="TIGR01066">
    <property type="entry name" value="rplM_bact"/>
    <property type="match status" value="1"/>
</dbReference>
<dbReference type="PANTHER" id="PTHR11545:SF2">
    <property type="entry name" value="LARGE RIBOSOMAL SUBUNIT PROTEIN UL13M"/>
    <property type="match status" value="1"/>
</dbReference>
<dbReference type="Pfam" id="PF00572">
    <property type="entry name" value="Ribosomal_L13"/>
    <property type="match status" value="1"/>
</dbReference>
<feature type="coiled-coil region" evidence="4">
    <location>
        <begin position="184"/>
        <end position="215"/>
    </location>
</feature>
<dbReference type="HAMAP" id="MF_01366">
    <property type="entry name" value="Ribosomal_uL13"/>
    <property type="match status" value="1"/>
</dbReference>
<dbReference type="Gene3D" id="3.90.1180.10">
    <property type="entry name" value="Ribosomal protein L13"/>
    <property type="match status" value="1"/>
</dbReference>
<evidence type="ECO:0000256" key="4">
    <source>
        <dbReference type="SAM" id="Coils"/>
    </source>
</evidence>